<name>A0A974P6L2_9CAUL</name>
<gene>
    <name evidence="2" type="ORF">JKL49_20895</name>
</gene>
<reference evidence="2" key="1">
    <citation type="submission" date="2021-01" db="EMBL/GenBank/DDBJ databases">
        <title>Genome sequence of Phenylobacterium sp. 20VBR1 isolated from a valley glaceir, Ny-Alesund, Svalbard.</title>
        <authorList>
            <person name="Thomas F.A."/>
            <person name="Krishnan K.P."/>
            <person name="Sinha R.K."/>
        </authorList>
    </citation>
    <scope>NUCLEOTIDE SEQUENCE</scope>
    <source>
        <strain evidence="2">20VBR1</strain>
    </source>
</reference>
<dbReference type="GO" id="GO:0015562">
    <property type="term" value="F:efflux transmembrane transporter activity"/>
    <property type="evidence" value="ECO:0007669"/>
    <property type="project" value="InterPro"/>
</dbReference>
<organism evidence="2">
    <name type="scientific">Phenylobacterium glaciei</name>
    <dbReference type="NCBI Taxonomy" id="2803784"/>
    <lineage>
        <taxon>Bacteria</taxon>
        <taxon>Pseudomonadati</taxon>
        <taxon>Pseudomonadota</taxon>
        <taxon>Alphaproteobacteria</taxon>
        <taxon>Caulobacterales</taxon>
        <taxon>Caulobacteraceae</taxon>
        <taxon>Phenylobacterium</taxon>
    </lineage>
</organism>
<proteinExistence type="inferred from homology"/>
<sequence length="145" mass="15790">MTLTAEYSDEAAHWLYGVGSDIPLDIGARKSGRIGQAELAALQARYDHAEVVWTVRAALARAVTDRQSADAEIAIAGRAADLRRQRAERLDRRVAVGEDPRSLALTAHAEQVAAERRLADARGRRRQADVVLAKALGSRQRPSPT</sequence>
<dbReference type="EMBL" id="CP068570">
    <property type="protein sequence ID" value="QQZ52044.1"/>
    <property type="molecule type" value="Genomic_DNA"/>
</dbReference>
<dbReference type="InterPro" id="IPR003423">
    <property type="entry name" value="OMP_efflux"/>
</dbReference>
<evidence type="ECO:0000256" key="1">
    <source>
        <dbReference type="ARBA" id="ARBA00007613"/>
    </source>
</evidence>
<evidence type="ECO:0000313" key="2">
    <source>
        <dbReference type="EMBL" id="QQZ52044.1"/>
    </source>
</evidence>
<protein>
    <submittedName>
        <fullName evidence="2">TolC family protein</fullName>
    </submittedName>
</protein>
<dbReference type="AlphaFoldDB" id="A0A974P6L2"/>
<dbReference type="SUPFAM" id="SSF56954">
    <property type="entry name" value="Outer membrane efflux proteins (OEP)"/>
    <property type="match status" value="1"/>
</dbReference>
<dbReference type="Gene3D" id="1.20.1600.10">
    <property type="entry name" value="Outer membrane efflux proteins (OEP)"/>
    <property type="match status" value="1"/>
</dbReference>
<dbReference type="Pfam" id="PF02321">
    <property type="entry name" value="OEP"/>
    <property type="match status" value="1"/>
</dbReference>
<comment type="similarity">
    <text evidence="1">Belongs to the outer membrane factor (OMF) (TC 1.B.17) family.</text>
</comment>
<accession>A0A974P6L2</accession>